<dbReference type="Proteomes" id="UP001396334">
    <property type="component" value="Unassembled WGS sequence"/>
</dbReference>
<dbReference type="PANTHER" id="PTHR10869">
    <property type="entry name" value="PROLYL 4-HYDROXYLASE ALPHA SUBUNIT"/>
    <property type="match status" value="1"/>
</dbReference>
<keyword evidence="3" id="KW-0479">Metal-binding</keyword>
<keyword evidence="6" id="KW-0560">Oxidoreductase</keyword>
<dbReference type="InterPro" id="IPR006620">
    <property type="entry name" value="Pro_4_hyd_alph"/>
</dbReference>
<dbReference type="CDD" id="cd20262">
    <property type="entry name" value="Complex1_LYR_LYRM2"/>
    <property type="match status" value="1"/>
</dbReference>
<dbReference type="PROSITE" id="PS51471">
    <property type="entry name" value="FE2OG_OXY"/>
    <property type="match status" value="1"/>
</dbReference>
<dbReference type="InterPro" id="IPR008011">
    <property type="entry name" value="Complex1_LYR_dom"/>
</dbReference>
<dbReference type="SMART" id="SM00702">
    <property type="entry name" value="P4Hc"/>
    <property type="match status" value="1"/>
</dbReference>
<dbReference type="InterPro" id="IPR045054">
    <property type="entry name" value="P4HA-like"/>
</dbReference>
<comment type="catalytic activity">
    <reaction evidence="8">
        <text>L-prolyl-[collagen] + 2-oxoglutarate + O2 = trans-4-hydroxy-L-prolyl-[collagen] + succinate + CO2</text>
        <dbReference type="Rhea" id="RHEA:18945"/>
        <dbReference type="Rhea" id="RHEA-COMP:11676"/>
        <dbReference type="Rhea" id="RHEA-COMP:11680"/>
        <dbReference type="ChEBI" id="CHEBI:15379"/>
        <dbReference type="ChEBI" id="CHEBI:16526"/>
        <dbReference type="ChEBI" id="CHEBI:16810"/>
        <dbReference type="ChEBI" id="CHEBI:30031"/>
        <dbReference type="ChEBI" id="CHEBI:50342"/>
        <dbReference type="ChEBI" id="CHEBI:61965"/>
        <dbReference type="EC" id="1.14.11.2"/>
    </reaction>
</comment>
<comment type="cofactor">
    <cofactor evidence="1">
        <name>L-ascorbate</name>
        <dbReference type="ChEBI" id="CHEBI:38290"/>
    </cofactor>
</comment>
<evidence type="ECO:0000259" key="10">
    <source>
        <dbReference type="PROSITE" id="PS51471"/>
    </source>
</evidence>
<evidence type="ECO:0000256" key="7">
    <source>
        <dbReference type="ARBA" id="ARBA00023004"/>
    </source>
</evidence>
<reference evidence="11 12" key="1">
    <citation type="journal article" date="2024" name="G3 (Bethesda)">
        <title>Genome assembly of Hibiscus sabdariffa L. provides insights into metabolisms of medicinal natural products.</title>
        <authorList>
            <person name="Kim T."/>
        </authorList>
    </citation>
    <scope>NUCLEOTIDE SEQUENCE [LARGE SCALE GENOMIC DNA]</scope>
    <source>
        <strain evidence="11">TK-2024</strain>
        <tissue evidence="11">Old leaves</tissue>
    </source>
</reference>
<dbReference type="Pfam" id="PF13640">
    <property type="entry name" value="2OG-FeII_Oxy_3"/>
    <property type="match status" value="1"/>
</dbReference>
<keyword evidence="5" id="KW-0735">Signal-anchor</keyword>
<evidence type="ECO:0000256" key="6">
    <source>
        <dbReference type="ARBA" id="ARBA00023002"/>
    </source>
</evidence>
<comment type="caution">
    <text evidence="11">The sequence shown here is derived from an EMBL/GenBank/DDBJ whole genome shotgun (WGS) entry which is preliminary data.</text>
</comment>
<dbReference type="InterPro" id="IPR045293">
    <property type="entry name" value="Complex1_LYR_LYRM2"/>
</dbReference>
<name>A0ABR2T658_9ROSI</name>
<dbReference type="Pfam" id="PF05347">
    <property type="entry name" value="Complex1_LYR"/>
    <property type="match status" value="1"/>
</dbReference>
<evidence type="ECO:0000313" key="12">
    <source>
        <dbReference type="Proteomes" id="UP001396334"/>
    </source>
</evidence>
<proteinExistence type="predicted"/>
<keyword evidence="5" id="KW-0812">Transmembrane</keyword>
<evidence type="ECO:0000256" key="4">
    <source>
        <dbReference type="ARBA" id="ARBA00022964"/>
    </source>
</evidence>
<feature type="domain" description="Fe2OG dioxygenase" evidence="10">
    <location>
        <begin position="276"/>
        <end position="399"/>
    </location>
</feature>
<evidence type="ECO:0000313" key="11">
    <source>
        <dbReference type="EMBL" id="KAK9032980.1"/>
    </source>
</evidence>
<evidence type="ECO:0000256" key="1">
    <source>
        <dbReference type="ARBA" id="ARBA00001961"/>
    </source>
</evidence>
<protein>
    <recommendedName>
        <fullName evidence="10">Fe2OG dioxygenase domain-containing protein</fullName>
    </recommendedName>
</protein>
<organism evidence="11 12">
    <name type="scientific">Hibiscus sabdariffa</name>
    <name type="common">roselle</name>
    <dbReference type="NCBI Taxonomy" id="183260"/>
    <lineage>
        <taxon>Eukaryota</taxon>
        <taxon>Viridiplantae</taxon>
        <taxon>Streptophyta</taxon>
        <taxon>Embryophyta</taxon>
        <taxon>Tracheophyta</taxon>
        <taxon>Spermatophyta</taxon>
        <taxon>Magnoliopsida</taxon>
        <taxon>eudicotyledons</taxon>
        <taxon>Gunneridae</taxon>
        <taxon>Pentapetalae</taxon>
        <taxon>rosids</taxon>
        <taxon>malvids</taxon>
        <taxon>Malvales</taxon>
        <taxon>Malvaceae</taxon>
        <taxon>Malvoideae</taxon>
        <taxon>Hibiscus</taxon>
    </lineage>
</organism>
<evidence type="ECO:0000256" key="8">
    <source>
        <dbReference type="ARBA" id="ARBA00049169"/>
    </source>
</evidence>
<dbReference type="EMBL" id="JBBPBN010000008">
    <property type="protein sequence ID" value="KAK9032980.1"/>
    <property type="molecule type" value="Genomic_DNA"/>
</dbReference>
<gene>
    <name evidence="11" type="ORF">V6N11_018022</name>
</gene>
<evidence type="ECO:0000256" key="5">
    <source>
        <dbReference type="ARBA" id="ARBA00022968"/>
    </source>
</evidence>
<accession>A0ABR2T658</accession>
<dbReference type="InterPro" id="IPR005123">
    <property type="entry name" value="Oxoglu/Fe-dep_dioxygenase_dom"/>
</dbReference>
<comment type="subcellular location">
    <subcellularLocation>
        <location evidence="2">Endoplasmic reticulum membrane</location>
        <topology evidence="2">Single-pass type II membrane protein</topology>
    </subcellularLocation>
</comment>
<dbReference type="Gene3D" id="2.60.120.620">
    <property type="entry name" value="q2cbj1_9rhob like domain"/>
    <property type="match status" value="1"/>
</dbReference>
<keyword evidence="4" id="KW-0223">Dioxygenase</keyword>
<dbReference type="InterPro" id="IPR044862">
    <property type="entry name" value="Pro_4_hyd_alph_FE2OG_OXY"/>
</dbReference>
<feature type="region of interest" description="Disordered" evidence="9">
    <location>
        <begin position="1"/>
        <end position="20"/>
    </location>
</feature>
<dbReference type="PANTHER" id="PTHR10869:SF169">
    <property type="entry name" value="PROLYL 4-HYDROXYLASE 3-RELATED"/>
    <property type="match status" value="1"/>
</dbReference>
<keyword evidence="12" id="KW-1185">Reference proteome</keyword>
<keyword evidence="7" id="KW-0408">Iron</keyword>
<evidence type="ECO:0000256" key="3">
    <source>
        <dbReference type="ARBA" id="ARBA00022723"/>
    </source>
</evidence>
<evidence type="ECO:0000256" key="9">
    <source>
        <dbReference type="SAM" id="MobiDB-lite"/>
    </source>
</evidence>
<evidence type="ECO:0000256" key="2">
    <source>
        <dbReference type="ARBA" id="ARBA00004648"/>
    </source>
</evidence>
<sequence length="402" mass="45912">MPSTISSSKTKRESGEEGYAIPHGEQTSCWELLTYIKQERGRQCKSIFALGAMTQLMSYWTTTIGKFATFILLLKGKGQQSSMDLQDFLLRARVLKLYRQALRTARKAPHDSRAELKQVIRQEMESNRACGDKQKIRFLISEGTERLKGLAEMLGLGIFSLPMSTDDSSSYDLAAYRRMASKRGRGSGYRGEQWTEIISWEPRAFLYHNFLSKEECEYLIKIAKPFMKKSSVVDTKTGKRKDSRFVLSAGYEIKWTVLVFHCIFLSFFMTSKSIEHGEGLQVLHYEVGQKYDPHFDYFLDSFNIRKAGQRMATMLMYLTDVEEGGETVFPNAKGNVSDVPWWDELSECGKRGLAVKPKMGNALLFWSMRPNATVDPSSLHGGCPVIKGDKWSSTKWMHVNEY</sequence>